<evidence type="ECO:0000313" key="3">
    <source>
        <dbReference type="Proteomes" id="UP001165393"/>
    </source>
</evidence>
<gene>
    <name evidence="2" type="ORF">NAF29_09505</name>
</gene>
<feature type="domain" description="N-acetyltransferase" evidence="1">
    <location>
        <begin position="3"/>
        <end position="150"/>
    </location>
</feature>
<name>A0AA42B7F4_9GAMM</name>
<sequence>MPFQIRPEQSGDHNQITHIHRQAFGRDNEGRLVHRLRRESALQLSLVTVQDDLAIAHIAFSGVTLSGAKKGKRAASLGLALGPVGVLPNHQGEGLGLELIKAALNDMVVKSSPFQVLVGEPELYGRFGFVAAESFGLSCEIPVPKKYFLLRVSPEQPVADFEDGDVLHYHNAFHSV</sequence>
<dbReference type="SUPFAM" id="SSF55729">
    <property type="entry name" value="Acyl-CoA N-acyltransferases (Nat)"/>
    <property type="match status" value="1"/>
</dbReference>
<comment type="caution">
    <text evidence="2">The sequence shown here is derived from an EMBL/GenBank/DDBJ whole genome shotgun (WGS) entry which is preliminary data.</text>
</comment>
<reference evidence="2 3" key="1">
    <citation type="journal article" date="2013" name="Antonie Van Leeuwenhoek">
        <title>Echinimonas agarilytica gen. nov., sp. nov., a new gammaproteobacterium isolated from the sea urchin Strongylocentrotus intermedius.</title>
        <authorList>
            <person name="Nedashkovskaya O.I."/>
            <person name="Stenkova A.M."/>
            <person name="Zhukova N.V."/>
            <person name="Van Trappen S."/>
            <person name="Lee J.S."/>
            <person name="Kim S.B."/>
        </authorList>
    </citation>
    <scope>NUCLEOTIDE SEQUENCE [LARGE SCALE GENOMIC DNA]</scope>
    <source>
        <strain evidence="2 3">KMM 6351</strain>
    </source>
</reference>
<proteinExistence type="predicted"/>
<dbReference type="AlphaFoldDB" id="A0AA42B7F4"/>
<accession>A0AA42B7F4</accession>
<protein>
    <submittedName>
        <fullName evidence="2">N-acetyltransferase</fullName>
    </submittedName>
</protein>
<organism evidence="2 3">
    <name type="scientific">Echinimonas agarilytica</name>
    <dbReference type="NCBI Taxonomy" id="1215918"/>
    <lineage>
        <taxon>Bacteria</taxon>
        <taxon>Pseudomonadati</taxon>
        <taxon>Pseudomonadota</taxon>
        <taxon>Gammaproteobacteria</taxon>
        <taxon>Alteromonadales</taxon>
        <taxon>Echinimonadaceae</taxon>
        <taxon>Echinimonas</taxon>
    </lineage>
</organism>
<dbReference type="Gene3D" id="3.40.630.30">
    <property type="match status" value="1"/>
</dbReference>
<keyword evidence="3" id="KW-1185">Reference proteome</keyword>
<dbReference type="Pfam" id="PF13527">
    <property type="entry name" value="Acetyltransf_9"/>
    <property type="match status" value="1"/>
</dbReference>
<evidence type="ECO:0000313" key="2">
    <source>
        <dbReference type="EMBL" id="MCM2679900.1"/>
    </source>
</evidence>
<dbReference type="InterPro" id="IPR016181">
    <property type="entry name" value="Acyl_CoA_acyltransferase"/>
</dbReference>
<dbReference type="EMBL" id="JAMQGP010000003">
    <property type="protein sequence ID" value="MCM2679900.1"/>
    <property type="molecule type" value="Genomic_DNA"/>
</dbReference>
<dbReference type="Proteomes" id="UP001165393">
    <property type="component" value="Unassembled WGS sequence"/>
</dbReference>
<dbReference type="PROSITE" id="PS51186">
    <property type="entry name" value="GNAT"/>
    <property type="match status" value="1"/>
</dbReference>
<dbReference type="InterPro" id="IPR000182">
    <property type="entry name" value="GNAT_dom"/>
</dbReference>
<dbReference type="GO" id="GO:0016747">
    <property type="term" value="F:acyltransferase activity, transferring groups other than amino-acyl groups"/>
    <property type="evidence" value="ECO:0007669"/>
    <property type="project" value="InterPro"/>
</dbReference>
<dbReference type="RefSeq" id="WP_251261311.1">
    <property type="nucleotide sequence ID" value="NZ_JAMQGP010000003.1"/>
</dbReference>
<evidence type="ECO:0000259" key="1">
    <source>
        <dbReference type="PROSITE" id="PS51186"/>
    </source>
</evidence>